<name>A0A0S2I4J2_9BACT</name>
<keyword evidence="1 5" id="KW-0489">Methyltransferase</keyword>
<feature type="binding site" evidence="5">
    <location>
        <begin position="124"/>
        <end position="129"/>
    </location>
    <ligand>
        <name>S-adenosyl-L-methionine</name>
        <dbReference type="ChEBI" id="CHEBI:59789"/>
    </ligand>
</feature>
<dbReference type="InterPro" id="IPR029028">
    <property type="entry name" value="Alpha/beta_knot_MTases"/>
</dbReference>
<dbReference type="PANTHER" id="PTHR33603">
    <property type="entry name" value="METHYLTRANSFERASE"/>
    <property type="match status" value="1"/>
</dbReference>
<comment type="subcellular location">
    <subcellularLocation>
        <location evidence="5">Cytoplasm</location>
    </subcellularLocation>
</comment>
<feature type="binding site" evidence="5">
    <location>
        <position position="73"/>
    </location>
    <ligand>
        <name>S-adenosyl-L-methionine</name>
        <dbReference type="ChEBI" id="CHEBI:59789"/>
    </ligand>
</feature>
<keyword evidence="5" id="KW-0698">rRNA processing</keyword>
<comment type="subunit">
    <text evidence="5">Homodimer.</text>
</comment>
<comment type="similarity">
    <text evidence="4 5">Belongs to the RNA methyltransferase RlmH family.</text>
</comment>
<reference evidence="6 7" key="1">
    <citation type="submission" date="2015-11" db="EMBL/GenBank/DDBJ databases">
        <title>Description and complete genome sequence of a novel strain predominating in hypersaline microbial mats and representing a new family of the Bacteriodetes phylum.</title>
        <authorList>
            <person name="Spring S."/>
            <person name="Bunk B."/>
            <person name="Sproer C."/>
            <person name="Klenk H.-P."/>
        </authorList>
    </citation>
    <scope>NUCLEOTIDE SEQUENCE [LARGE SCALE GENOMIC DNA]</scope>
    <source>
        <strain evidence="6 7">L21-Spi-D4</strain>
    </source>
</reference>
<evidence type="ECO:0000256" key="2">
    <source>
        <dbReference type="ARBA" id="ARBA00022679"/>
    </source>
</evidence>
<dbReference type="KEGG" id="blq:L21SP5_03504"/>
<keyword evidence="7" id="KW-1185">Reference proteome</keyword>
<dbReference type="PIRSF" id="PIRSF004505">
    <property type="entry name" value="MT_bac"/>
    <property type="match status" value="1"/>
</dbReference>
<evidence type="ECO:0000313" key="7">
    <source>
        <dbReference type="Proteomes" id="UP000064893"/>
    </source>
</evidence>
<dbReference type="AlphaFoldDB" id="A0A0S2I4J2"/>
<keyword evidence="5" id="KW-0963">Cytoplasm</keyword>
<evidence type="ECO:0000313" key="6">
    <source>
        <dbReference type="EMBL" id="ALO17115.1"/>
    </source>
</evidence>
<dbReference type="RefSeq" id="WP_057954435.1">
    <property type="nucleotide sequence ID" value="NZ_CP013118.1"/>
</dbReference>
<accession>A0A0S2I4J2</accession>
<dbReference type="SUPFAM" id="SSF75217">
    <property type="entry name" value="alpha/beta knot"/>
    <property type="match status" value="1"/>
</dbReference>
<evidence type="ECO:0000256" key="4">
    <source>
        <dbReference type="ARBA" id="ARBA00038303"/>
    </source>
</evidence>
<dbReference type="EC" id="2.1.1.177" evidence="5"/>
<evidence type="ECO:0000256" key="3">
    <source>
        <dbReference type="ARBA" id="ARBA00022691"/>
    </source>
</evidence>
<dbReference type="STRING" id="1307839.L21SP5_03504"/>
<dbReference type="GO" id="GO:0070038">
    <property type="term" value="F:rRNA (pseudouridine-N3-)-methyltransferase activity"/>
    <property type="evidence" value="ECO:0007669"/>
    <property type="project" value="UniProtKB-UniRule"/>
</dbReference>
<gene>
    <name evidence="5 6" type="primary">rlmH</name>
    <name evidence="6" type="ORF">L21SP5_03504</name>
</gene>
<dbReference type="InterPro" id="IPR029026">
    <property type="entry name" value="tRNA_m1G_MTases_N"/>
</dbReference>
<evidence type="ECO:0000256" key="5">
    <source>
        <dbReference type="HAMAP-Rule" id="MF_00658"/>
    </source>
</evidence>
<keyword evidence="2 5" id="KW-0808">Transferase</keyword>
<keyword evidence="3 5" id="KW-0949">S-adenosyl-L-methionine</keyword>
<dbReference type="Proteomes" id="UP000064893">
    <property type="component" value="Chromosome"/>
</dbReference>
<proteinExistence type="inferred from homology"/>
<comment type="function">
    <text evidence="5">Specifically methylates the pseudouridine at position 1915 (m3Psi1915) in 23S rRNA.</text>
</comment>
<dbReference type="PANTHER" id="PTHR33603:SF1">
    <property type="entry name" value="RIBOSOMAL RNA LARGE SUBUNIT METHYLTRANSFERASE H"/>
    <property type="match status" value="1"/>
</dbReference>
<protein>
    <recommendedName>
        <fullName evidence="5">Ribosomal RNA large subunit methyltransferase H</fullName>
        <ecNumber evidence="5">2.1.1.177</ecNumber>
    </recommendedName>
    <alternativeName>
        <fullName evidence="5">23S rRNA (pseudouridine1915-N3)-methyltransferase</fullName>
    </alternativeName>
    <alternativeName>
        <fullName evidence="5">23S rRNA m3Psi1915 methyltransferase</fullName>
    </alternativeName>
    <alternativeName>
        <fullName evidence="5">rRNA (pseudouridine-N3-)-methyltransferase RlmH</fullName>
    </alternativeName>
</protein>
<comment type="catalytic activity">
    <reaction evidence="5">
        <text>pseudouridine(1915) in 23S rRNA + S-adenosyl-L-methionine = N(3)-methylpseudouridine(1915) in 23S rRNA + S-adenosyl-L-homocysteine + H(+)</text>
        <dbReference type="Rhea" id="RHEA:42752"/>
        <dbReference type="Rhea" id="RHEA-COMP:10221"/>
        <dbReference type="Rhea" id="RHEA-COMP:10222"/>
        <dbReference type="ChEBI" id="CHEBI:15378"/>
        <dbReference type="ChEBI" id="CHEBI:57856"/>
        <dbReference type="ChEBI" id="CHEBI:59789"/>
        <dbReference type="ChEBI" id="CHEBI:65314"/>
        <dbReference type="ChEBI" id="CHEBI:74486"/>
        <dbReference type="EC" id="2.1.1.177"/>
    </reaction>
</comment>
<organism evidence="6 7">
    <name type="scientific">Salinivirga cyanobacteriivorans</name>
    <dbReference type="NCBI Taxonomy" id="1307839"/>
    <lineage>
        <taxon>Bacteria</taxon>
        <taxon>Pseudomonadati</taxon>
        <taxon>Bacteroidota</taxon>
        <taxon>Bacteroidia</taxon>
        <taxon>Bacteroidales</taxon>
        <taxon>Salinivirgaceae</taxon>
        <taxon>Salinivirga</taxon>
    </lineage>
</organism>
<dbReference type="CDD" id="cd18081">
    <property type="entry name" value="RlmH-like"/>
    <property type="match status" value="1"/>
</dbReference>
<dbReference type="GO" id="GO:0005737">
    <property type="term" value="C:cytoplasm"/>
    <property type="evidence" value="ECO:0007669"/>
    <property type="project" value="UniProtKB-SubCell"/>
</dbReference>
<dbReference type="HAMAP" id="MF_00658">
    <property type="entry name" value="23SrRNA_methyltr_H"/>
    <property type="match status" value="1"/>
</dbReference>
<dbReference type="EMBL" id="CP013118">
    <property type="protein sequence ID" value="ALO17115.1"/>
    <property type="molecule type" value="Genomic_DNA"/>
</dbReference>
<feature type="binding site" evidence="5">
    <location>
        <position position="105"/>
    </location>
    <ligand>
        <name>S-adenosyl-L-methionine</name>
        <dbReference type="ChEBI" id="CHEBI:59789"/>
    </ligand>
</feature>
<dbReference type="InterPro" id="IPR003742">
    <property type="entry name" value="RlmH-like"/>
</dbReference>
<dbReference type="OrthoDB" id="9806643at2"/>
<dbReference type="Pfam" id="PF02590">
    <property type="entry name" value="SPOUT_MTase"/>
    <property type="match status" value="1"/>
</dbReference>
<evidence type="ECO:0000256" key="1">
    <source>
        <dbReference type="ARBA" id="ARBA00022603"/>
    </source>
</evidence>
<sequence>MKVKLVWIGKSNGNYIKDGIADFQKRINRYHTFDVEEIAQVKNGERLKPGELKKKEADLLLKRFSKDDFVVLLDEKGKQYTSKTFAAFLQKQMLNAIKSLVFVVGGAYGFDQKVYERAQMKLALSSMTFSHQLIRVLFLEQLYRANTIIRNEPYHNN</sequence>
<dbReference type="Gene3D" id="3.40.1280.10">
    <property type="match status" value="1"/>
</dbReference>